<reference evidence="2 3" key="1">
    <citation type="submission" date="2019-05" db="EMBL/GenBank/DDBJ databases">
        <title>Another draft genome of Portunus trituberculatus and its Hox gene families provides insights of decapod evolution.</title>
        <authorList>
            <person name="Jeong J.-H."/>
            <person name="Song I."/>
            <person name="Kim S."/>
            <person name="Choi T."/>
            <person name="Kim D."/>
            <person name="Ryu S."/>
            <person name="Kim W."/>
        </authorList>
    </citation>
    <scope>NUCLEOTIDE SEQUENCE [LARGE SCALE GENOMIC DNA]</scope>
    <source>
        <tissue evidence="2">Muscle</tissue>
    </source>
</reference>
<feature type="region of interest" description="Disordered" evidence="1">
    <location>
        <begin position="49"/>
        <end position="70"/>
    </location>
</feature>
<dbReference type="AlphaFoldDB" id="A0A5B7DXM4"/>
<gene>
    <name evidence="2" type="ORF">E2C01_019206</name>
</gene>
<comment type="caution">
    <text evidence="2">The sequence shown here is derived from an EMBL/GenBank/DDBJ whole genome shotgun (WGS) entry which is preliminary data.</text>
</comment>
<evidence type="ECO:0000313" key="3">
    <source>
        <dbReference type="Proteomes" id="UP000324222"/>
    </source>
</evidence>
<name>A0A5B7DXM4_PORTR</name>
<protein>
    <submittedName>
        <fullName evidence="2">Uncharacterized protein</fullName>
    </submittedName>
</protein>
<dbReference type="EMBL" id="VSRR010001552">
    <property type="protein sequence ID" value="MPC26075.1"/>
    <property type="molecule type" value="Genomic_DNA"/>
</dbReference>
<accession>A0A5B7DXM4</accession>
<dbReference type="Proteomes" id="UP000324222">
    <property type="component" value="Unassembled WGS sequence"/>
</dbReference>
<evidence type="ECO:0000256" key="1">
    <source>
        <dbReference type="SAM" id="MobiDB-lite"/>
    </source>
</evidence>
<organism evidence="2 3">
    <name type="scientific">Portunus trituberculatus</name>
    <name type="common">Swimming crab</name>
    <name type="synonym">Neptunus trituberculatus</name>
    <dbReference type="NCBI Taxonomy" id="210409"/>
    <lineage>
        <taxon>Eukaryota</taxon>
        <taxon>Metazoa</taxon>
        <taxon>Ecdysozoa</taxon>
        <taxon>Arthropoda</taxon>
        <taxon>Crustacea</taxon>
        <taxon>Multicrustacea</taxon>
        <taxon>Malacostraca</taxon>
        <taxon>Eumalacostraca</taxon>
        <taxon>Eucarida</taxon>
        <taxon>Decapoda</taxon>
        <taxon>Pleocyemata</taxon>
        <taxon>Brachyura</taxon>
        <taxon>Eubrachyura</taxon>
        <taxon>Portunoidea</taxon>
        <taxon>Portunidae</taxon>
        <taxon>Portuninae</taxon>
        <taxon>Portunus</taxon>
    </lineage>
</organism>
<proteinExistence type="predicted"/>
<keyword evidence="3" id="KW-1185">Reference proteome</keyword>
<evidence type="ECO:0000313" key="2">
    <source>
        <dbReference type="EMBL" id="MPC26075.1"/>
    </source>
</evidence>
<sequence>MTSLDNRHGVMTPTEAPLLMLERQKEKKWTPRTRCGQMRTLRQALTENTERTRAVIGEREKQDSESYRQA</sequence>